<comment type="subcellular location">
    <subcellularLocation>
        <location evidence="1">Membrane</location>
    </subcellularLocation>
</comment>
<organism evidence="5 6">
    <name type="scientific">Ruegeria haliotis</name>
    <dbReference type="NCBI Taxonomy" id="2747601"/>
    <lineage>
        <taxon>Bacteria</taxon>
        <taxon>Pseudomonadati</taxon>
        <taxon>Pseudomonadota</taxon>
        <taxon>Alphaproteobacteria</taxon>
        <taxon>Rhodobacterales</taxon>
        <taxon>Roseobacteraceae</taxon>
        <taxon>Ruegeria</taxon>
    </lineage>
</organism>
<evidence type="ECO:0000259" key="4">
    <source>
        <dbReference type="Pfam" id="PF01103"/>
    </source>
</evidence>
<evidence type="ECO:0000256" key="2">
    <source>
        <dbReference type="ARBA" id="ARBA00023136"/>
    </source>
</evidence>
<evidence type="ECO:0000313" key="5">
    <source>
        <dbReference type="EMBL" id="NVO56669.1"/>
    </source>
</evidence>
<gene>
    <name evidence="5" type="ORF">HW561_12825</name>
</gene>
<proteinExistence type="predicted"/>
<protein>
    <recommendedName>
        <fullName evidence="4">Bacterial surface antigen (D15) domain-containing protein</fullName>
    </recommendedName>
</protein>
<name>A0ABX2PSF8_9RHOB</name>
<dbReference type="Gene3D" id="2.40.160.50">
    <property type="entry name" value="membrane protein fhac: a member of the omp85/tpsb transporter family"/>
    <property type="match status" value="1"/>
</dbReference>
<evidence type="ECO:0000313" key="6">
    <source>
        <dbReference type="Proteomes" id="UP000630805"/>
    </source>
</evidence>
<accession>A0ABX2PSF8</accession>
<comment type="caution">
    <text evidence="5">The sequence shown here is derived from an EMBL/GenBank/DDBJ whole genome shotgun (WGS) entry which is preliminary data.</text>
</comment>
<dbReference type="InterPro" id="IPR000184">
    <property type="entry name" value="Bac_surfAg_D15"/>
</dbReference>
<dbReference type="EMBL" id="JABXWT010000006">
    <property type="protein sequence ID" value="NVO56669.1"/>
    <property type="molecule type" value="Genomic_DNA"/>
</dbReference>
<keyword evidence="6" id="KW-1185">Reference proteome</keyword>
<reference evidence="5 6" key="1">
    <citation type="submission" date="2020-06" db="EMBL/GenBank/DDBJ databases">
        <authorList>
            <person name="Cao W.R."/>
        </authorList>
    </citation>
    <scope>NUCLEOTIDE SEQUENCE [LARGE SCALE GENOMIC DNA]</scope>
    <source>
        <strain evidence="5 6">B1Z28</strain>
    </source>
</reference>
<keyword evidence="2" id="KW-0472">Membrane</keyword>
<feature type="domain" description="Bacterial surface antigen (D15)" evidence="4">
    <location>
        <begin position="201"/>
        <end position="376"/>
    </location>
</feature>
<dbReference type="Pfam" id="PF01103">
    <property type="entry name" value="Omp85"/>
    <property type="match status" value="1"/>
</dbReference>
<sequence length="376" mass="40527">MTKLKKMAPFSTSLCALTFLSVLPGTAMAGSVTIEPGVEPFDTAQEEEAVGFRNGSLVAVPIPTSDPTLGSGLTVVAGYLFTLDAGSKPSGIGVAALRTSNGSEAYGLAANFAFNNNRWQIETLFADANINYDLFTTLGELPVRQDGRIIRAELSYGITPDFSIGFATRYLDTSISPGGSGFQIPPPFDQFLNMKIISPALVADWDRRDDTIYPTKGFNLKAQVSHSYTLEGLTGDYSKGFVNYSHYFNPITNGVIAARASTCVASDDTPFFDQCSLGATDAFRGFPVTQFLNLRSVSLQVEYRHRLTNRFGAVAFAGAGQSGDSFSNLSTGGTHSAAGLGARYRVSKKFPVDLSVDWARNNDSEDQLYIYVGQRF</sequence>
<feature type="signal peptide" evidence="3">
    <location>
        <begin position="1"/>
        <end position="29"/>
    </location>
</feature>
<evidence type="ECO:0000256" key="3">
    <source>
        <dbReference type="SAM" id="SignalP"/>
    </source>
</evidence>
<feature type="chain" id="PRO_5046207560" description="Bacterial surface antigen (D15) domain-containing protein" evidence="3">
    <location>
        <begin position="30"/>
        <end position="376"/>
    </location>
</feature>
<dbReference type="RefSeq" id="WP_176865342.1">
    <property type="nucleotide sequence ID" value="NZ_JABXWT010000006.1"/>
</dbReference>
<keyword evidence="3" id="KW-0732">Signal</keyword>
<evidence type="ECO:0000256" key="1">
    <source>
        <dbReference type="ARBA" id="ARBA00004370"/>
    </source>
</evidence>
<dbReference type="Proteomes" id="UP000630805">
    <property type="component" value="Unassembled WGS sequence"/>
</dbReference>